<reference evidence="1 2" key="1">
    <citation type="submission" date="2019-06" db="EMBL/GenBank/DDBJ databases">
        <title>Sequencing the genomes of 1000 actinobacteria strains.</title>
        <authorList>
            <person name="Klenk H.-P."/>
        </authorList>
    </citation>
    <scope>NUCLEOTIDE SEQUENCE [LARGE SCALE GENOMIC DNA]</scope>
    <source>
        <strain evidence="1 2">DSM 18082</strain>
    </source>
</reference>
<evidence type="ECO:0000313" key="1">
    <source>
        <dbReference type="EMBL" id="TQL57050.1"/>
    </source>
</evidence>
<keyword evidence="2" id="KW-1185">Reference proteome</keyword>
<dbReference type="SUPFAM" id="SSF89796">
    <property type="entry name" value="CoA-transferase family III (CaiB/BaiF)"/>
    <property type="match status" value="2"/>
</dbReference>
<dbReference type="GO" id="GO:0016740">
    <property type="term" value="F:transferase activity"/>
    <property type="evidence" value="ECO:0007669"/>
    <property type="project" value="UniProtKB-KW"/>
</dbReference>
<evidence type="ECO:0000313" key="2">
    <source>
        <dbReference type="Proteomes" id="UP000319514"/>
    </source>
</evidence>
<name>A0A542Z9Y9_9MICO</name>
<keyword evidence="1" id="KW-0808">Transferase</keyword>
<protein>
    <submittedName>
        <fullName evidence="1">CoA transferase family III</fullName>
    </submittedName>
</protein>
<dbReference type="AlphaFoldDB" id="A0A542Z9Y9"/>
<dbReference type="EMBL" id="VFOQ01000002">
    <property type="protein sequence ID" value="TQL57050.1"/>
    <property type="molecule type" value="Genomic_DNA"/>
</dbReference>
<dbReference type="PANTHER" id="PTHR48228">
    <property type="entry name" value="SUCCINYL-COA--D-CITRAMALATE COA-TRANSFERASE"/>
    <property type="match status" value="1"/>
</dbReference>
<accession>A0A542Z9Y9</accession>
<dbReference type="Gene3D" id="3.40.50.10540">
    <property type="entry name" value="Crotonobetainyl-coa:carnitine coa-transferase, domain 1"/>
    <property type="match status" value="1"/>
</dbReference>
<dbReference type="PANTHER" id="PTHR48228:SF4">
    <property type="entry name" value="BLR3030 PROTEIN"/>
    <property type="match status" value="1"/>
</dbReference>
<dbReference type="Pfam" id="PF02515">
    <property type="entry name" value="CoA_transf_3"/>
    <property type="match status" value="1"/>
</dbReference>
<dbReference type="Proteomes" id="UP000319514">
    <property type="component" value="Unassembled WGS sequence"/>
</dbReference>
<comment type="caution">
    <text evidence="1">The sequence shown here is derived from an EMBL/GenBank/DDBJ whole genome shotgun (WGS) entry which is preliminary data.</text>
</comment>
<sequence>MTGAGLVHDRAVTDLRRAMTRELWDAVHSGSVVPSAFPAIGVRVVDRPELLPSRLPVREAALATVSTALLAAASFSEERGGSAPLTVTLDAGHVAAAVRSERYVRLGGAPAVSATFAPLSRFWPTADGWLRTHANYPWHRDALVRALGAGDEPESVARAIRELSGEQAEASIVGAGGIAAAVRSEREWHEHPQGRAVAGRRLVERTSIPGAQPRTRTAGDRPADGLRVLDLTRVIAGPVCTRYLGALGADVLRLDPPHRPEPDGTWDTVLGKRSAVLDARTREGLGQLHALLDEADALVHGYRPGALDAFGLTPDDLAERHPGLAVVALSAWGPTGPWGARRGFDSIVQAASGIAVVEGDEDRPGAMPCQLLDHGTGYLAAAAVLEALTAQSREGGTQVRELALARTAQWLLGQPRPEPSGPLPADVEQVDAWLRPVESPDGRLDVIAPVGAFDGRPLAWPHRVGAYGAAKPVW</sequence>
<proteinExistence type="predicted"/>
<dbReference type="InterPro" id="IPR023606">
    <property type="entry name" value="CoA-Trfase_III_dom_1_sf"/>
</dbReference>
<dbReference type="InterPro" id="IPR003673">
    <property type="entry name" value="CoA-Trfase_fam_III"/>
</dbReference>
<organism evidence="1 2">
    <name type="scientific">Oryzihumus leptocrescens</name>
    <dbReference type="NCBI Taxonomy" id="297536"/>
    <lineage>
        <taxon>Bacteria</taxon>
        <taxon>Bacillati</taxon>
        <taxon>Actinomycetota</taxon>
        <taxon>Actinomycetes</taxon>
        <taxon>Micrococcales</taxon>
        <taxon>Intrasporangiaceae</taxon>
        <taxon>Oryzihumus</taxon>
    </lineage>
</organism>
<gene>
    <name evidence="1" type="ORF">FB474_3822</name>
</gene>
<dbReference type="InterPro" id="IPR050509">
    <property type="entry name" value="CoA-transferase_III"/>
</dbReference>